<reference evidence="1 2" key="1">
    <citation type="submission" date="2019-07" db="EMBL/GenBank/DDBJ databases">
        <title>Whole genome shotgun sequence of Segetibacter aerophilus NBRC 106135.</title>
        <authorList>
            <person name="Hosoyama A."/>
            <person name="Uohara A."/>
            <person name="Ohji S."/>
            <person name="Ichikawa N."/>
        </authorList>
    </citation>
    <scope>NUCLEOTIDE SEQUENCE [LARGE SCALE GENOMIC DNA]</scope>
    <source>
        <strain evidence="1 2">NBRC 106135</strain>
    </source>
</reference>
<dbReference type="Proteomes" id="UP000321513">
    <property type="component" value="Unassembled WGS sequence"/>
</dbReference>
<keyword evidence="2" id="KW-1185">Reference proteome</keyword>
<evidence type="ECO:0000313" key="2">
    <source>
        <dbReference type="Proteomes" id="UP000321513"/>
    </source>
</evidence>
<name>A0A512BH07_9BACT</name>
<protein>
    <submittedName>
        <fullName evidence="1">Uncharacterized protein</fullName>
    </submittedName>
</protein>
<dbReference type="AlphaFoldDB" id="A0A512BH07"/>
<evidence type="ECO:0000313" key="1">
    <source>
        <dbReference type="EMBL" id="GEO11254.1"/>
    </source>
</evidence>
<dbReference type="EMBL" id="BJYT01000018">
    <property type="protein sequence ID" value="GEO11254.1"/>
    <property type="molecule type" value="Genomic_DNA"/>
</dbReference>
<accession>A0A512BH07</accession>
<comment type="caution">
    <text evidence="1">The sequence shown here is derived from an EMBL/GenBank/DDBJ whole genome shotgun (WGS) entry which is preliminary data.</text>
</comment>
<sequence length="59" mass="6469">MVVLNVSIPTRGTIENCAFEAYDTKANKGRITLFIKDGFSKESYPNCLSGAKIIGENDQ</sequence>
<gene>
    <name evidence="1" type="ORF">SAE01_37500</name>
</gene>
<proteinExistence type="predicted"/>
<organism evidence="1 2">
    <name type="scientific">Segetibacter aerophilus</name>
    <dbReference type="NCBI Taxonomy" id="670293"/>
    <lineage>
        <taxon>Bacteria</taxon>
        <taxon>Pseudomonadati</taxon>
        <taxon>Bacteroidota</taxon>
        <taxon>Chitinophagia</taxon>
        <taxon>Chitinophagales</taxon>
        <taxon>Chitinophagaceae</taxon>
        <taxon>Segetibacter</taxon>
    </lineage>
</organism>